<evidence type="ECO:0000256" key="8">
    <source>
        <dbReference type="ARBA" id="ARBA00022741"/>
    </source>
</evidence>
<dbReference type="PANTHER" id="PTHR47545">
    <property type="entry name" value="MULTIFUNCTIONAL CCA PROTEIN"/>
    <property type="match status" value="1"/>
</dbReference>
<keyword evidence="4 11" id="KW-0808">Transferase</keyword>
<dbReference type="RefSeq" id="WP_316427357.1">
    <property type="nucleotide sequence ID" value="NZ_CP130144.1"/>
</dbReference>
<name>A0AA96WU39_LEPBY</name>
<keyword evidence="8" id="KW-0547">Nucleotide-binding</keyword>
<feature type="domain" description="Poly A polymerase head" evidence="12">
    <location>
        <begin position="36"/>
        <end position="146"/>
    </location>
</feature>
<evidence type="ECO:0000256" key="4">
    <source>
        <dbReference type="ARBA" id="ARBA00022679"/>
    </source>
</evidence>
<evidence type="ECO:0000256" key="3">
    <source>
        <dbReference type="ARBA" id="ARBA00022555"/>
    </source>
</evidence>
<accession>A0AA96WU39</accession>
<dbReference type="InterPro" id="IPR032828">
    <property type="entry name" value="PolyA_RNA-bd"/>
</dbReference>
<dbReference type="SUPFAM" id="SSF81301">
    <property type="entry name" value="Nucleotidyltransferase"/>
    <property type="match status" value="1"/>
</dbReference>
<evidence type="ECO:0000259" key="12">
    <source>
        <dbReference type="Pfam" id="PF01743"/>
    </source>
</evidence>
<evidence type="ECO:0000313" key="15">
    <source>
        <dbReference type="EMBL" id="WNZ46036.1"/>
    </source>
</evidence>
<evidence type="ECO:0000256" key="5">
    <source>
        <dbReference type="ARBA" id="ARBA00022694"/>
    </source>
</evidence>
<dbReference type="Pfam" id="PF13735">
    <property type="entry name" value="tRNA_NucTran2_2"/>
    <property type="match status" value="1"/>
</dbReference>
<keyword evidence="7" id="KW-0479">Metal-binding</keyword>
<gene>
    <name evidence="15" type="ORF">Q2T42_30060</name>
</gene>
<evidence type="ECO:0000256" key="10">
    <source>
        <dbReference type="ARBA" id="ARBA00022884"/>
    </source>
</evidence>
<dbReference type="GO" id="GO:0008033">
    <property type="term" value="P:tRNA processing"/>
    <property type="evidence" value="ECO:0007669"/>
    <property type="project" value="UniProtKB-KW"/>
</dbReference>
<dbReference type="InterPro" id="IPR050124">
    <property type="entry name" value="tRNA_CCA-adding_enzyme"/>
</dbReference>
<feature type="domain" description="CCA-adding enzyme C-terminal" evidence="14">
    <location>
        <begin position="282"/>
        <end position="425"/>
    </location>
</feature>
<keyword evidence="3" id="KW-0820">tRNA-binding</keyword>
<dbReference type="InterPro" id="IPR032810">
    <property type="entry name" value="CCA-adding_enz_C"/>
</dbReference>
<keyword evidence="6" id="KW-0548">Nucleotidyltransferase</keyword>
<dbReference type="GO" id="GO:0000049">
    <property type="term" value="F:tRNA binding"/>
    <property type="evidence" value="ECO:0007669"/>
    <property type="project" value="UniProtKB-KW"/>
</dbReference>
<evidence type="ECO:0000256" key="11">
    <source>
        <dbReference type="RuleBase" id="RU003953"/>
    </source>
</evidence>
<organism evidence="15">
    <name type="scientific">Leptolyngbya boryana CZ1</name>
    <dbReference type="NCBI Taxonomy" id="3060204"/>
    <lineage>
        <taxon>Bacteria</taxon>
        <taxon>Bacillati</taxon>
        <taxon>Cyanobacteriota</taxon>
        <taxon>Cyanophyceae</taxon>
        <taxon>Leptolyngbyales</taxon>
        <taxon>Leptolyngbyaceae</taxon>
        <taxon>Leptolyngbya group</taxon>
        <taxon>Leptolyngbya</taxon>
    </lineage>
</organism>
<evidence type="ECO:0000256" key="7">
    <source>
        <dbReference type="ARBA" id="ARBA00022723"/>
    </source>
</evidence>
<evidence type="ECO:0000256" key="1">
    <source>
        <dbReference type="ARBA" id="ARBA00001946"/>
    </source>
</evidence>
<dbReference type="CDD" id="cd05398">
    <property type="entry name" value="NT_ClassII-CCAase"/>
    <property type="match status" value="1"/>
</dbReference>
<dbReference type="GO" id="GO:0046872">
    <property type="term" value="F:metal ion binding"/>
    <property type="evidence" value="ECO:0007669"/>
    <property type="project" value="UniProtKB-KW"/>
</dbReference>
<evidence type="ECO:0000259" key="13">
    <source>
        <dbReference type="Pfam" id="PF12627"/>
    </source>
</evidence>
<evidence type="ECO:0000256" key="6">
    <source>
        <dbReference type="ARBA" id="ARBA00022695"/>
    </source>
</evidence>
<dbReference type="Pfam" id="PF01743">
    <property type="entry name" value="PolyA_pol"/>
    <property type="match status" value="1"/>
</dbReference>
<comment type="similarity">
    <text evidence="2 11">Belongs to the tRNA nucleotidyltransferase/poly(A) polymerase family.</text>
</comment>
<keyword evidence="9" id="KW-0460">Magnesium</keyword>
<dbReference type="Pfam" id="PF12627">
    <property type="entry name" value="PolyA_pol_RNAbd"/>
    <property type="match status" value="1"/>
</dbReference>
<reference evidence="15" key="2">
    <citation type="submission" date="2023-07" db="EMBL/GenBank/DDBJ databases">
        <authorList>
            <person name="Bai X.-H."/>
            <person name="Wang H.-H."/>
            <person name="Wang J."/>
            <person name="Ma M.-Y."/>
            <person name="Hu H.-H."/>
            <person name="Song Z.-L."/>
            <person name="Ma H.-G."/>
            <person name="Fan Y."/>
            <person name="Du C.-Y."/>
            <person name="Xu J.-C."/>
        </authorList>
    </citation>
    <scope>NUCLEOTIDE SEQUENCE</scope>
    <source>
        <strain evidence="15">CZ1</strain>
    </source>
</reference>
<dbReference type="GO" id="GO:0000166">
    <property type="term" value="F:nucleotide binding"/>
    <property type="evidence" value="ECO:0007669"/>
    <property type="project" value="UniProtKB-KW"/>
</dbReference>
<feature type="domain" description="tRNA nucleotidyltransferase/poly(A) polymerase RNA and SrmB- binding" evidence="13">
    <location>
        <begin position="171"/>
        <end position="230"/>
    </location>
</feature>
<reference evidence="15" key="1">
    <citation type="journal article" date="2023" name="Plants (Basel)">
        <title>Genomic Analysis of Leptolyngbya boryana CZ1 Reveals Efficient Carbon Fixation Modules.</title>
        <authorList>
            <person name="Bai X."/>
            <person name="Wang H."/>
            <person name="Cheng W."/>
            <person name="Wang J."/>
            <person name="Ma M."/>
            <person name="Hu H."/>
            <person name="Song Z."/>
            <person name="Ma H."/>
            <person name="Fan Y."/>
            <person name="Du C."/>
            <person name="Xu J."/>
        </authorList>
    </citation>
    <scope>NUCLEOTIDE SEQUENCE</scope>
    <source>
        <strain evidence="15">CZ1</strain>
    </source>
</reference>
<keyword evidence="10 11" id="KW-0694">RNA-binding</keyword>
<dbReference type="GO" id="GO:0016779">
    <property type="term" value="F:nucleotidyltransferase activity"/>
    <property type="evidence" value="ECO:0007669"/>
    <property type="project" value="UniProtKB-KW"/>
</dbReference>
<evidence type="ECO:0000259" key="14">
    <source>
        <dbReference type="Pfam" id="PF13735"/>
    </source>
</evidence>
<dbReference type="Gene3D" id="1.10.3090.10">
    <property type="entry name" value="cca-adding enzyme, domain 2"/>
    <property type="match status" value="1"/>
</dbReference>
<dbReference type="EMBL" id="CP130144">
    <property type="protein sequence ID" value="WNZ46036.1"/>
    <property type="molecule type" value="Genomic_DNA"/>
</dbReference>
<dbReference type="Gene3D" id="3.30.460.10">
    <property type="entry name" value="Beta Polymerase, domain 2"/>
    <property type="match status" value="1"/>
</dbReference>
<evidence type="ECO:0000256" key="9">
    <source>
        <dbReference type="ARBA" id="ARBA00022842"/>
    </source>
</evidence>
<dbReference type="SUPFAM" id="SSF81891">
    <property type="entry name" value="Poly A polymerase C-terminal region-like"/>
    <property type="match status" value="1"/>
</dbReference>
<comment type="cofactor">
    <cofactor evidence="1">
        <name>Mg(2+)</name>
        <dbReference type="ChEBI" id="CHEBI:18420"/>
    </cofactor>
</comment>
<evidence type="ECO:0000256" key="2">
    <source>
        <dbReference type="ARBA" id="ARBA00007265"/>
    </source>
</evidence>
<protein>
    <submittedName>
        <fullName evidence="15">CCA tRNA nucleotidyltransferase</fullName>
    </submittedName>
</protein>
<sequence length="432" mass="48290">MNLQLEHYRNVALVSSALSPETWPFSLKWLPDSACLVGGTVRDALLDRHSEYLDLDFVLPSGAVETAQAIARHYRAGFVVLDAERQIARVVFEQGTADFAQQVGATLEDDLRRRDFTVNAIAYNPHTKDLLDPLHGYEDLQRKRLRMVSIENLAEDPLRLLRAYRQAAQLGFSLEPETQQAIRQLAPNLSKIAAERVQSELNYLLGSARGTGWIKTACEDELLQDWLPSATIEHLTQVGAIDDVTVHIQENWTEFWSELSRTVRGTPQASEAKGSVRTWVTIAKLASLLPEEPALAEAQLWRLKYSRAEIQAVSTVVKALPHLRSPEISNWSRAEQYRFFQSIGAVFPAIALLGLAIRIPVETVRRLVDRFLDPTDPVAHPHPILTGQDLMTGLRIPPSPQIGRLLAGLQLARAEGKITNREEALAFAQTLL</sequence>
<dbReference type="PANTHER" id="PTHR47545:SF2">
    <property type="entry name" value="CC-ADDING TRNA NUCLEOTIDYLTRANSFERASE"/>
    <property type="match status" value="1"/>
</dbReference>
<proteinExistence type="inferred from homology"/>
<dbReference type="AlphaFoldDB" id="A0AA96WU39"/>
<keyword evidence="5" id="KW-0819">tRNA processing</keyword>
<dbReference type="InterPro" id="IPR043519">
    <property type="entry name" value="NT_sf"/>
</dbReference>
<dbReference type="InterPro" id="IPR002646">
    <property type="entry name" value="PolA_pol_head_dom"/>
</dbReference>